<evidence type="ECO:0000256" key="3">
    <source>
        <dbReference type="ARBA" id="ARBA00022842"/>
    </source>
</evidence>
<dbReference type="SUPFAM" id="SSF51621">
    <property type="entry name" value="Phosphoenolpyruvate/pyruvate domain"/>
    <property type="match status" value="1"/>
</dbReference>
<sequence length="324" mass="35080">MTMTPPGIRRILRSYLYVPGGAGRRLDLAEGRQADEVSADLEDSVVLGRKSRALTEVLAWLDSEQVTRNADGRVVERWVRVNACDTGLQELNKLATAHQRGVVLPKITSSANLTAADKVITKAERKQGLSPGAIAIKPLIETAEAIINILPIARPRVIMLQLGEADLAADVEMEPGANCEELSTIRSNVVVTSRASGLAAPVGPVSTDYSDLQLFRTSTEKLRRLGFVGRVAIHPAQLRIIHEIFTPSAGAVESARELIRAAKVFADAGQGAWVGIDGKMVDEAVVRHARRILDLVAPSERERTKGNDKASKLARTFLRGFCRG</sequence>
<dbReference type="InterPro" id="IPR005000">
    <property type="entry name" value="Aldolase/citrate-lyase_domain"/>
</dbReference>
<name>A0A4R9AQ42_9MICO</name>
<dbReference type="PIRSF" id="PIRSF015582">
    <property type="entry name" value="Cit_lyase_B"/>
    <property type="match status" value="1"/>
</dbReference>
<accession>A0A4R9AQ42</accession>
<dbReference type="PANTHER" id="PTHR32308">
    <property type="entry name" value="LYASE BETA SUBUNIT, PUTATIVE (AFU_ORTHOLOGUE AFUA_4G13030)-RELATED"/>
    <property type="match status" value="1"/>
</dbReference>
<evidence type="ECO:0000256" key="1">
    <source>
        <dbReference type="ARBA" id="ARBA00001946"/>
    </source>
</evidence>
<dbReference type="EMBL" id="SOHK01000007">
    <property type="protein sequence ID" value="TFD67734.1"/>
    <property type="molecule type" value="Genomic_DNA"/>
</dbReference>
<dbReference type="InterPro" id="IPR040442">
    <property type="entry name" value="Pyrv_kinase-like_dom_sf"/>
</dbReference>
<evidence type="ECO:0000256" key="5">
    <source>
        <dbReference type="PIRSR" id="PIRSR015582-2"/>
    </source>
</evidence>
<dbReference type="PANTHER" id="PTHR32308:SF0">
    <property type="entry name" value="HPCH_HPAI ALDOLASE_CITRATE LYASE DOMAIN-CONTAINING PROTEIN"/>
    <property type="match status" value="1"/>
</dbReference>
<feature type="binding site" evidence="4">
    <location>
        <position position="141"/>
    </location>
    <ligand>
        <name>substrate</name>
    </ligand>
</feature>
<gene>
    <name evidence="7" type="ORF">E3T47_03700</name>
</gene>
<dbReference type="AlphaFoldDB" id="A0A4R9AQ42"/>
<keyword evidence="8" id="KW-1185">Reference proteome</keyword>
<dbReference type="Proteomes" id="UP000298154">
    <property type="component" value="Unassembled WGS sequence"/>
</dbReference>
<dbReference type="InterPro" id="IPR015813">
    <property type="entry name" value="Pyrv/PenolPyrv_kinase-like_dom"/>
</dbReference>
<dbReference type="GO" id="GO:0000287">
    <property type="term" value="F:magnesium ion binding"/>
    <property type="evidence" value="ECO:0007669"/>
    <property type="project" value="TreeGrafter"/>
</dbReference>
<dbReference type="OrthoDB" id="5172636at2"/>
<dbReference type="GO" id="GO:0016829">
    <property type="term" value="F:lyase activity"/>
    <property type="evidence" value="ECO:0007669"/>
    <property type="project" value="UniProtKB-KW"/>
</dbReference>
<evidence type="ECO:0000256" key="2">
    <source>
        <dbReference type="ARBA" id="ARBA00022723"/>
    </source>
</evidence>
<dbReference type="Gene3D" id="3.20.20.60">
    <property type="entry name" value="Phosphoenolpyruvate-binding domains"/>
    <property type="match status" value="1"/>
</dbReference>
<evidence type="ECO:0000259" key="6">
    <source>
        <dbReference type="Pfam" id="PF03328"/>
    </source>
</evidence>
<keyword evidence="3 5" id="KW-0460">Magnesium</keyword>
<proteinExistence type="predicted"/>
<comment type="caution">
    <text evidence="7">The sequence shown here is derived from an EMBL/GenBank/DDBJ whole genome shotgun (WGS) entry which is preliminary data.</text>
</comment>
<dbReference type="GO" id="GO:0006107">
    <property type="term" value="P:oxaloacetate metabolic process"/>
    <property type="evidence" value="ECO:0007669"/>
    <property type="project" value="TreeGrafter"/>
</dbReference>
<keyword evidence="2 5" id="KW-0479">Metal-binding</keyword>
<comment type="cofactor">
    <cofactor evidence="1">
        <name>Mg(2+)</name>
        <dbReference type="ChEBI" id="CHEBI:18420"/>
    </cofactor>
</comment>
<reference evidence="7 8" key="1">
    <citation type="submission" date="2019-03" db="EMBL/GenBank/DDBJ databases">
        <title>Genomics of glacier-inhabiting Cryobacterium strains.</title>
        <authorList>
            <person name="Liu Q."/>
            <person name="Xin Y.-H."/>
        </authorList>
    </citation>
    <scope>NUCLEOTIDE SEQUENCE [LARGE SCALE GENOMIC DNA]</scope>
    <source>
        <strain evidence="7 8">Sr36</strain>
    </source>
</reference>
<keyword evidence="7" id="KW-0456">Lyase</keyword>
<feature type="domain" description="HpcH/HpaI aldolase/citrate lyase" evidence="6">
    <location>
        <begin position="13"/>
        <end position="235"/>
    </location>
</feature>
<evidence type="ECO:0000313" key="8">
    <source>
        <dbReference type="Proteomes" id="UP000298154"/>
    </source>
</evidence>
<protein>
    <submittedName>
        <fullName evidence="7">CoA ester lyase</fullName>
    </submittedName>
</protein>
<evidence type="ECO:0000256" key="4">
    <source>
        <dbReference type="PIRSR" id="PIRSR015582-1"/>
    </source>
</evidence>
<feature type="binding site" evidence="5">
    <location>
        <position position="141"/>
    </location>
    <ligand>
        <name>Mg(2+)</name>
        <dbReference type="ChEBI" id="CHEBI:18420"/>
    </ligand>
</feature>
<feature type="binding site" evidence="4">
    <location>
        <position position="80"/>
    </location>
    <ligand>
        <name>substrate</name>
    </ligand>
</feature>
<organism evidence="7 8">
    <name type="scientific">Cryobacterium ruanii</name>
    <dbReference type="NCBI Taxonomy" id="1259197"/>
    <lineage>
        <taxon>Bacteria</taxon>
        <taxon>Bacillati</taxon>
        <taxon>Actinomycetota</taxon>
        <taxon>Actinomycetes</taxon>
        <taxon>Micrococcales</taxon>
        <taxon>Microbacteriaceae</taxon>
        <taxon>Cryobacterium</taxon>
    </lineage>
</organism>
<dbReference type="Pfam" id="PF03328">
    <property type="entry name" value="HpcH_HpaI"/>
    <property type="match status" value="1"/>
</dbReference>
<evidence type="ECO:0000313" key="7">
    <source>
        <dbReference type="EMBL" id="TFD67734.1"/>
    </source>
</evidence>
<feature type="binding site" evidence="5">
    <location>
        <position position="166"/>
    </location>
    <ligand>
        <name>Mg(2+)</name>
        <dbReference type="ChEBI" id="CHEBI:18420"/>
    </ligand>
</feature>
<dbReference type="InterPro" id="IPR011206">
    <property type="entry name" value="Citrate_lyase_beta/mcl1/mcl2"/>
</dbReference>